<proteinExistence type="predicted"/>
<dbReference type="AlphaFoldDB" id="A0A2P4X7W7"/>
<keyword evidence="2" id="KW-0812">Transmembrane</keyword>
<evidence type="ECO:0000313" key="3">
    <source>
        <dbReference type="EMBL" id="POM61626.1"/>
    </source>
</evidence>
<dbReference type="Proteomes" id="UP000237271">
    <property type="component" value="Unassembled WGS sequence"/>
</dbReference>
<evidence type="ECO:0000313" key="4">
    <source>
        <dbReference type="Proteomes" id="UP000237271"/>
    </source>
</evidence>
<organism evidence="3 4">
    <name type="scientific">Phytophthora palmivora</name>
    <dbReference type="NCBI Taxonomy" id="4796"/>
    <lineage>
        <taxon>Eukaryota</taxon>
        <taxon>Sar</taxon>
        <taxon>Stramenopiles</taxon>
        <taxon>Oomycota</taxon>
        <taxon>Peronosporomycetes</taxon>
        <taxon>Peronosporales</taxon>
        <taxon>Peronosporaceae</taxon>
        <taxon>Phytophthora</taxon>
    </lineage>
</organism>
<dbReference type="EMBL" id="NCKW01015874">
    <property type="protein sequence ID" value="POM61626.1"/>
    <property type="molecule type" value="Genomic_DNA"/>
</dbReference>
<name>A0A2P4X7W7_9STRA</name>
<keyword evidence="3" id="KW-0418">Kinase</keyword>
<feature type="region of interest" description="Disordered" evidence="1">
    <location>
        <begin position="1"/>
        <end position="35"/>
    </location>
</feature>
<protein>
    <submittedName>
        <fullName evidence="3">TKL protein kinase</fullName>
    </submittedName>
</protein>
<gene>
    <name evidence="3" type="ORF">PHPALM_29332</name>
</gene>
<keyword evidence="3" id="KW-0808">Transferase</keyword>
<accession>A0A2P4X7W7</accession>
<keyword evidence="2" id="KW-1133">Transmembrane helix</keyword>
<sequence length="165" mass="18012">MRRWLKGGDAAEAPTEGLEMTMSTGSSGNGDATLTTSTDDKTLELWLSISIPLVLLLAFIVVMFFCCKRQKRRQEQVDLEAGSPPLPIYQLGRRRGAQPTKLTEEDEEALATWRIDAESIVPIRPLGAGAYGTVWLATRDGCGEEVVTSHAGDSTDEIVEKKQST</sequence>
<dbReference type="OrthoDB" id="4062651at2759"/>
<evidence type="ECO:0000256" key="2">
    <source>
        <dbReference type="SAM" id="Phobius"/>
    </source>
</evidence>
<feature type="compositionally biased region" description="Polar residues" evidence="1">
    <location>
        <begin position="21"/>
        <end position="35"/>
    </location>
</feature>
<comment type="caution">
    <text evidence="3">The sequence shown here is derived from an EMBL/GenBank/DDBJ whole genome shotgun (WGS) entry which is preliminary data.</text>
</comment>
<evidence type="ECO:0000256" key="1">
    <source>
        <dbReference type="SAM" id="MobiDB-lite"/>
    </source>
</evidence>
<reference evidence="3 4" key="1">
    <citation type="journal article" date="2017" name="Genome Biol. Evol.">
        <title>Phytophthora megakarya and P. palmivora, closely related causal agents of cacao black pod rot, underwent increases in genome sizes and gene numbers by different mechanisms.</title>
        <authorList>
            <person name="Ali S.S."/>
            <person name="Shao J."/>
            <person name="Lary D.J."/>
            <person name="Kronmiller B."/>
            <person name="Shen D."/>
            <person name="Strem M.D."/>
            <person name="Amoako-Attah I."/>
            <person name="Akrofi A.Y."/>
            <person name="Begoude B.A."/>
            <person name="Ten Hoopen G.M."/>
            <person name="Coulibaly K."/>
            <person name="Kebe B.I."/>
            <person name="Melnick R.L."/>
            <person name="Guiltinan M.J."/>
            <person name="Tyler B.M."/>
            <person name="Meinhardt L.W."/>
            <person name="Bailey B.A."/>
        </authorList>
    </citation>
    <scope>NUCLEOTIDE SEQUENCE [LARGE SCALE GENOMIC DNA]</scope>
    <source>
        <strain evidence="4">sbr112.9</strain>
    </source>
</reference>
<dbReference type="GO" id="GO:0016301">
    <property type="term" value="F:kinase activity"/>
    <property type="evidence" value="ECO:0007669"/>
    <property type="project" value="UniProtKB-KW"/>
</dbReference>
<keyword evidence="4" id="KW-1185">Reference proteome</keyword>
<keyword evidence="2" id="KW-0472">Membrane</keyword>
<feature type="transmembrane region" description="Helical" evidence="2">
    <location>
        <begin position="45"/>
        <end position="66"/>
    </location>
</feature>